<dbReference type="Proteomes" id="UP001174136">
    <property type="component" value="Unassembled WGS sequence"/>
</dbReference>
<dbReference type="PANTHER" id="PTHR45913:SF5">
    <property type="entry name" value="GENERAL TRANSCRIPTION FACTOR II-I REPEAT DOMAIN-CONTAINING PROTEIN 2A-LIKE PROTEIN"/>
    <property type="match status" value="1"/>
</dbReference>
<feature type="compositionally biased region" description="Basic and acidic residues" evidence="1">
    <location>
        <begin position="74"/>
        <end position="90"/>
    </location>
</feature>
<accession>A0AA47LZZ4</accession>
<dbReference type="AlphaFoldDB" id="A0AA47LZZ4"/>
<comment type="caution">
    <text evidence="2">The sequence shown here is derived from an EMBL/GenBank/DDBJ whole genome shotgun (WGS) entry which is preliminary data.</text>
</comment>
<protein>
    <submittedName>
        <fullName evidence="2">SCAN domain-containing protein 3</fullName>
    </submittedName>
</protein>
<evidence type="ECO:0000313" key="2">
    <source>
        <dbReference type="EMBL" id="KAK0131081.1"/>
    </source>
</evidence>
<evidence type="ECO:0000256" key="1">
    <source>
        <dbReference type="SAM" id="MobiDB-lite"/>
    </source>
</evidence>
<name>A0AA47LZZ4_MERPO</name>
<dbReference type="PANTHER" id="PTHR45913">
    <property type="entry name" value="EPM2A-INTERACTING PROTEIN 1"/>
    <property type="match status" value="1"/>
</dbReference>
<feature type="region of interest" description="Disordered" evidence="1">
    <location>
        <begin position="74"/>
        <end position="95"/>
    </location>
</feature>
<dbReference type="EMBL" id="JAOPHQ010006571">
    <property type="protein sequence ID" value="KAK0131081.1"/>
    <property type="molecule type" value="Genomic_DNA"/>
</dbReference>
<organism evidence="2 3">
    <name type="scientific">Merluccius polli</name>
    <name type="common">Benguela hake</name>
    <name type="synonym">Merluccius cadenati</name>
    <dbReference type="NCBI Taxonomy" id="89951"/>
    <lineage>
        <taxon>Eukaryota</taxon>
        <taxon>Metazoa</taxon>
        <taxon>Chordata</taxon>
        <taxon>Craniata</taxon>
        <taxon>Vertebrata</taxon>
        <taxon>Euteleostomi</taxon>
        <taxon>Actinopterygii</taxon>
        <taxon>Neopterygii</taxon>
        <taxon>Teleostei</taxon>
        <taxon>Neoteleostei</taxon>
        <taxon>Acanthomorphata</taxon>
        <taxon>Zeiogadaria</taxon>
        <taxon>Gadariae</taxon>
        <taxon>Gadiformes</taxon>
        <taxon>Gadoidei</taxon>
        <taxon>Merlucciidae</taxon>
        <taxon>Merluccius</taxon>
    </lineage>
</organism>
<sequence length="129" mass="15127">MTLVVKLINSIRAKVLQHRLFKALLDQLSTAYVDLFLHVDVRWLSRGKVLQRFVDLLPEIKTFLETRNEKHEELLDVQPDSKTERTEQRPPGKRHLPHMISTVNAFKAKLKNGRLTHFPNLEKMSPGHW</sequence>
<proteinExistence type="predicted"/>
<reference evidence="2" key="1">
    <citation type="journal article" date="2023" name="Front. Mar. Sci.">
        <title>A new Merluccius polli reference genome to investigate the effects of global change in West African waters.</title>
        <authorList>
            <person name="Mateo J.L."/>
            <person name="Blanco-Fernandez C."/>
            <person name="Garcia-Vazquez E."/>
            <person name="Machado-Schiaffino G."/>
        </authorList>
    </citation>
    <scope>NUCLEOTIDE SEQUENCE</scope>
    <source>
        <strain evidence="2">C29</strain>
        <tissue evidence="2">Fin</tissue>
    </source>
</reference>
<gene>
    <name evidence="2" type="primary">ZBED9_31</name>
    <name evidence="2" type="ORF">N1851_034231</name>
</gene>
<evidence type="ECO:0000313" key="3">
    <source>
        <dbReference type="Proteomes" id="UP001174136"/>
    </source>
</evidence>
<keyword evidence="3" id="KW-1185">Reference proteome</keyword>